<keyword evidence="4" id="KW-0472">Membrane</keyword>
<gene>
    <name evidence="6" type="ORF">DFH05DRAFT_1466199</name>
</gene>
<dbReference type="Pfam" id="PF01553">
    <property type="entry name" value="Acyltransferase"/>
    <property type="match status" value="1"/>
</dbReference>
<dbReference type="GO" id="GO:0005783">
    <property type="term" value="C:endoplasmic reticulum"/>
    <property type="evidence" value="ECO:0007669"/>
    <property type="project" value="TreeGrafter"/>
</dbReference>
<dbReference type="InterPro" id="IPR002123">
    <property type="entry name" value="Plipid/glycerol_acylTrfase"/>
</dbReference>
<dbReference type="InterPro" id="IPR032098">
    <property type="entry name" value="Acyltransf_C"/>
</dbReference>
<comment type="similarity">
    <text evidence="1">Belongs to the 1-acyl-sn-glycerol-3-phosphate acyltransferase family.</text>
</comment>
<keyword evidence="4" id="KW-0812">Transmembrane</keyword>
<evidence type="ECO:0000256" key="2">
    <source>
        <dbReference type="ARBA" id="ARBA00022679"/>
    </source>
</evidence>
<dbReference type="PANTHER" id="PTHR10983">
    <property type="entry name" value="1-ACYLGLYCEROL-3-PHOSPHATE ACYLTRANSFERASE-RELATED"/>
    <property type="match status" value="1"/>
</dbReference>
<keyword evidence="2" id="KW-0808">Transferase</keyword>
<reference evidence="6 7" key="1">
    <citation type="journal article" date="2023" name="Proc. Natl. Acad. Sci. U.S.A.">
        <title>A global phylogenomic analysis of the shiitake genus Lentinula.</title>
        <authorList>
            <person name="Sierra-Patev S."/>
            <person name="Min B."/>
            <person name="Naranjo-Ortiz M."/>
            <person name="Looney B."/>
            <person name="Konkel Z."/>
            <person name="Slot J.C."/>
            <person name="Sakamoto Y."/>
            <person name="Steenwyk J.L."/>
            <person name="Rokas A."/>
            <person name="Carro J."/>
            <person name="Camarero S."/>
            <person name="Ferreira P."/>
            <person name="Molpeceres G."/>
            <person name="Ruiz-Duenas F.J."/>
            <person name="Serrano A."/>
            <person name="Henrissat B."/>
            <person name="Drula E."/>
            <person name="Hughes K.W."/>
            <person name="Mata J.L."/>
            <person name="Ishikawa N.K."/>
            <person name="Vargas-Isla R."/>
            <person name="Ushijima S."/>
            <person name="Smith C.A."/>
            <person name="Donoghue J."/>
            <person name="Ahrendt S."/>
            <person name="Andreopoulos W."/>
            <person name="He G."/>
            <person name="LaButti K."/>
            <person name="Lipzen A."/>
            <person name="Ng V."/>
            <person name="Riley R."/>
            <person name="Sandor L."/>
            <person name="Barry K."/>
            <person name="Martinez A.T."/>
            <person name="Xiao Y."/>
            <person name="Gibbons J.G."/>
            <person name="Terashima K."/>
            <person name="Grigoriev I.V."/>
            <person name="Hibbett D."/>
        </authorList>
    </citation>
    <scope>NUCLEOTIDE SEQUENCE [LARGE SCALE GENOMIC DNA]</scope>
    <source>
        <strain evidence="6 7">TFB7810</strain>
    </source>
</reference>
<proteinExistence type="inferred from homology"/>
<protein>
    <submittedName>
        <fullName evidence="6">Acyltransferase-domain-containing protein</fullName>
    </submittedName>
</protein>
<dbReference type="SUPFAM" id="SSF69593">
    <property type="entry name" value="Glycerol-3-phosphate (1)-acyltransferase"/>
    <property type="match status" value="1"/>
</dbReference>
<sequence>MTVDSTTGLHSLPISRRPATSFQQKLRAIAFALVFNLGCLMINASQFVFLLPLRLLPFKWSRSLYDEGIRYTKGAFGCLLILMCQWFSPTSLKVTFEPNGRGAVPQDIVESIVERDQEGNVVSLNLPSKFVYIANHQVYADWWYAWCFLYYNSSEAHRYIYITLKKSLRWVPIVGWGMQFFDFIFLARSWASDRRQLATHLSLLGKYTESNQIPLGFLLYPEGTLVSRDTRPISRRFADKMGITDMVHVLLPKSTGLLYSLRSLSPRIKDLHLIDVTMVYPGIPPMGYGQDYYTLRSMFFDGVAPPAVHMHVRLFKVEDLPIGDLSDTQPSKIPDTSPSKHAVEVEIPSQEKEAFDLWLRNLWQEKDESIGRFHESGRFSEKELPVFDIPLKLRRKREILDAFCFFLPATVIGYLWGRLKVQ</sequence>
<evidence type="ECO:0000256" key="1">
    <source>
        <dbReference type="ARBA" id="ARBA00008655"/>
    </source>
</evidence>
<evidence type="ECO:0000259" key="5">
    <source>
        <dbReference type="SMART" id="SM00563"/>
    </source>
</evidence>
<dbReference type="GO" id="GO:0016746">
    <property type="term" value="F:acyltransferase activity"/>
    <property type="evidence" value="ECO:0007669"/>
    <property type="project" value="UniProtKB-KW"/>
</dbReference>
<feature type="transmembrane region" description="Helical" evidence="4">
    <location>
        <begin position="399"/>
        <end position="417"/>
    </location>
</feature>
<keyword evidence="4" id="KW-1133">Transmembrane helix</keyword>
<evidence type="ECO:0000313" key="7">
    <source>
        <dbReference type="Proteomes" id="UP001142393"/>
    </source>
</evidence>
<evidence type="ECO:0000313" key="6">
    <source>
        <dbReference type="EMBL" id="KAJ3750149.1"/>
    </source>
</evidence>
<dbReference type="SMART" id="SM00563">
    <property type="entry name" value="PlsC"/>
    <property type="match status" value="1"/>
</dbReference>
<feature type="domain" description="Phospholipid/glycerol acyltransferase" evidence="5">
    <location>
        <begin position="130"/>
        <end position="251"/>
    </location>
</feature>
<evidence type="ECO:0000256" key="3">
    <source>
        <dbReference type="ARBA" id="ARBA00023315"/>
    </source>
</evidence>
<dbReference type="PANTHER" id="PTHR10983:SF16">
    <property type="entry name" value="LYSOCARDIOLIPIN ACYLTRANSFERASE 1"/>
    <property type="match status" value="1"/>
</dbReference>
<dbReference type="Pfam" id="PF16076">
    <property type="entry name" value="Acyltransf_C"/>
    <property type="match status" value="1"/>
</dbReference>
<keyword evidence="7" id="KW-1185">Reference proteome</keyword>
<dbReference type="CDD" id="cd07990">
    <property type="entry name" value="LPLAT_LCLAT1-like"/>
    <property type="match status" value="1"/>
</dbReference>
<dbReference type="EMBL" id="JANVFU010000001">
    <property type="protein sequence ID" value="KAJ3750149.1"/>
    <property type="molecule type" value="Genomic_DNA"/>
</dbReference>
<accession>A0A9W8PA66</accession>
<dbReference type="GO" id="GO:0036149">
    <property type="term" value="P:phosphatidylinositol acyl-chain remodeling"/>
    <property type="evidence" value="ECO:0007669"/>
    <property type="project" value="TreeGrafter"/>
</dbReference>
<organism evidence="6 7">
    <name type="scientific">Lentinula detonsa</name>
    <dbReference type="NCBI Taxonomy" id="2804962"/>
    <lineage>
        <taxon>Eukaryota</taxon>
        <taxon>Fungi</taxon>
        <taxon>Dikarya</taxon>
        <taxon>Basidiomycota</taxon>
        <taxon>Agaricomycotina</taxon>
        <taxon>Agaricomycetes</taxon>
        <taxon>Agaricomycetidae</taxon>
        <taxon>Agaricales</taxon>
        <taxon>Marasmiineae</taxon>
        <taxon>Omphalotaceae</taxon>
        <taxon>Lentinula</taxon>
    </lineage>
</organism>
<comment type="caution">
    <text evidence="6">The sequence shown here is derived from an EMBL/GenBank/DDBJ whole genome shotgun (WGS) entry which is preliminary data.</text>
</comment>
<dbReference type="AlphaFoldDB" id="A0A9W8PA66"/>
<evidence type="ECO:0000256" key="4">
    <source>
        <dbReference type="SAM" id="Phobius"/>
    </source>
</evidence>
<feature type="transmembrane region" description="Helical" evidence="4">
    <location>
        <begin position="28"/>
        <end position="51"/>
    </location>
</feature>
<dbReference type="Proteomes" id="UP001142393">
    <property type="component" value="Unassembled WGS sequence"/>
</dbReference>
<name>A0A9W8PA66_9AGAR</name>
<keyword evidence="3 6" id="KW-0012">Acyltransferase</keyword>